<dbReference type="EMBL" id="AMZN01000044">
    <property type="protein sequence ID" value="ELR71176.1"/>
    <property type="molecule type" value="Genomic_DNA"/>
</dbReference>
<dbReference type="OrthoDB" id="873551at2"/>
<feature type="signal peptide" evidence="1">
    <location>
        <begin position="1"/>
        <end position="27"/>
    </location>
</feature>
<organism evidence="2 3">
    <name type="scientific">Fulvivirga imtechensis AK7</name>
    <dbReference type="NCBI Taxonomy" id="1237149"/>
    <lineage>
        <taxon>Bacteria</taxon>
        <taxon>Pseudomonadati</taxon>
        <taxon>Bacteroidota</taxon>
        <taxon>Cytophagia</taxon>
        <taxon>Cytophagales</taxon>
        <taxon>Fulvivirgaceae</taxon>
        <taxon>Fulvivirga</taxon>
    </lineage>
</organism>
<name>L8JQE3_9BACT</name>
<dbReference type="Proteomes" id="UP000011135">
    <property type="component" value="Unassembled WGS sequence"/>
</dbReference>
<evidence type="ECO:0000313" key="2">
    <source>
        <dbReference type="EMBL" id="ELR71176.1"/>
    </source>
</evidence>
<accession>L8JQE3</accession>
<evidence type="ECO:0000313" key="3">
    <source>
        <dbReference type="Proteomes" id="UP000011135"/>
    </source>
</evidence>
<dbReference type="AlphaFoldDB" id="L8JQE3"/>
<dbReference type="PROSITE" id="PS51257">
    <property type="entry name" value="PROKAR_LIPOPROTEIN"/>
    <property type="match status" value="1"/>
</dbReference>
<keyword evidence="1" id="KW-0732">Signal</keyword>
<sequence>MKGKIKFSHLLKYLLVALPLMMFSCQEDNVEPPAALNEQSVEDFVSQLNPITSQQLPDKVQEQLDLTRVNLAKHMQGKLQITDVKVLGSISDDKSADMSHRVVADEDNVAAYGNIMEPSSVHIGKMKSLYSGKKLTDTRANVQDIAAQEIKSGDMVLEVTWKSGNETFTTQCFYRESGIVYDNVLTGLVMMDPEGHVEQSKTGKADRQAATYSSWYKQWWTAKWLWGSDRGEMGYKITIYYSGSYVSNTDVSDWGHITLGKARSESRIVKNSGSYGKCQYALGMCTPVGSLSFSHSNFSVSFSGLGSNVVANGYKSRYP</sequence>
<dbReference type="eggNOG" id="ENOG5033567">
    <property type="taxonomic scope" value="Bacteria"/>
</dbReference>
<keyword evidence="3" id="KW-1185">Reference proteome</keyword>
<protein>
    <recommendedName>
        <fullName evidence="4">DUF4848 domain-containing protein</fullName>
    </recommendedName>
</protein>
<evidence type="ECO:0000256" key="1">
    <source>
        <dbReference type="SAM" id="SignalP"/>
    </source>
</evidence>
<gene>
    <name evidence="2" type="ORF">C900_02980</name>
</gene>
<dbReference type="RefSeq" id="WP_009580317.1">
    <property type="nucleotide sequence ID" value="NZ_AMZN01000044.1"/>
</dbReference>
<comment type="caution">
    <text evidence="2">The sequence shown here is derived from an EMBL/GenBank/DDBJ whole genome shotgun (WGS) entry which is preliminary data.</text>
</comment>
<feature type="chain" id="PRO_5003993277" description="DUF4848 domain-containing protein" evidence="1">
    <location>
        <begin position="28"/>
        <end position="319"/>
    </location>
</feature>
<reference evidence="2 3" key="1">
    <citation type="submission" date="2012-12" db="EMBL/GenBank/DDBJ databases">
        <title>Genome assembly of Fulvivirga imtechensis AK7.</title>
        <authorList>
            <person name="Nupur N."/>
            <person name="Khatri I."/>
            <person name="Kumar R."/>
            <person name="Subramanian S."/>
            <person name="Pinnaka A."/>
        </authorList>
    </citation>
    <scope>NUCLEOTIDE SEQUENCE [LARGE SCALE GENOMIC DNA]</scope>
    <source>
        <strain evidence="2 3">AK7</strain>
    </source>
</reference>
<proteinExistence type="predicted"/>
<evidence type="ECO:0008006" key="4">
    <source>
        <dbReference type="Google" id="ProtNLM"/>
    </source>
</evidence>